<evidence type="ECO:0000313" key="3">
    <source>
        <dbReference type="Proteomes" id="UP000024332"/>
    </source>
</evidence>
<protein>
    <recommendedName>
        <fullName evidence="4">YhfC family intramembrane metalloprotease</fullName>
    </recommendedName>
</protein>
<dbReference type="AlphaFoldDB" id="A0A031LSG9"/>
<keyword evidence="3" id="KW-1185">Reference proteome</keyword>
<sequence length="203" mass="22768">MYYPFDYYNALVIFPLISLVVGIIPLFLVRVRLSILGLGLLAYFVAIIGKVVVQFFTAKLILSYPPYIIGAYYGTQTLLFEVGFAFLFVSLYKKITVRDAMGYGISLAFAENGILVGAISLMEGIITLLIFPTLPHPLQVMISEKVNIPVTYDIYHFMDRLGSLLAHTAWGVASVLYFVERKKEYFLIGLVGFIVDNYSSLAF</sequence>
<keyword evidence="1" id="KW-0812">Transmembrane</keyword>
<dbReference type="Proteomes" id="UP000024332">
    <property type="component" value="Unassembled WGS sequence"/>
</dbReference>
<feature type="transmembrane region" description="Helical" evidence="1">
    <location>
        <begin position="161"/>
        <end position="179"/>
    </location>
</feature>
<organism evidence="2 3">
    <name type="scientific">Candidatus Acidianus copahuensis</name>
    <dbReference type="NCBI Taxonomy" id="1160895"/>
    <lineage>
        <taxon>Archaea</taxon>
        <taxon>Thermoproteota</taxon>
        <taxon>Thermoprotei</taxon>
        <taxon>Sulfolobales</taxon>
        <taxon>Sulfolobaceae</taxon>
        <taxon>Acidianus</taxon>
    </lineage>
</organism>
<feature type="transmembrane region" description="Helical" evidence="1">
    <location>
        <begin position="113"/>
        <end position="131"/>
    </location>
</feature>
<name>A0A031LSG9_9CREN</name>
<feature type="transmembrane region" description="Helical" evidence="1">
    <location>
        <begin position="6"/>
        <end position="28"/>
    </location>
</feature>
<gene>
    <name evidence="2" type="ORF">CM19_00910</name>
</gene>
<feature type="transmembrane region" description="Helical" evidence="1">
    <location>
        <begin position="69"/>
        <end position="92"/>
    </location>
</feature>
<keyword evidence="1" id="KW-0472">Membrane</keyword>
<feature type="transmembrane region" description="Helical" evidence="1">
    <location>
        <begin position="35"/>
        <end position="57"/>
    </location>
</feature>
<evidence type="ECO:0000313" key="2">
    <source>
        <dbReference type="EMBL" id="EZQ11332.1"/>
    </source>
</evidence>
<proteinExistence type="predicted"/>
<dbReference type="EMBL" id="JFZT01000015">
    <property type="protein sequence ID" value="EZQ11332.1"/>
    <property type="molecule type" value="Genomic_DNA"/>
</dbReference>
<dbReference type="OrthoDB" id="39725at2157"/>
<dbReference type="RefSeq" id="WP_052349386.1">
    <property type="nucleotide sequence ID" value="NZ_JFZT01000015.1"/>
</dbReference>
<keyword evidence="1" id="KW-1133">Transmembrane helix</keyword>
<comment type="caution">
    <text evidence="2">The sequence shown here is derived from an EMBL/GenBank/DDBJ whole genome shotgun (WGS) entry which is preliminary data.</text>
</comment>
<evidence type="ECO:0008006" key="4">
    <source>
        <dbReference type="Google" id="ProtNLM"/>
    </source>
</evidence>
<accession>A0A031LSG9</accession>
<reference evidence="2 3" key="1">
    <citation type="submission" date="2014-03" db="EMBL/GenBank/DDBJ databases">
        <title>Draft genome sequence of the novel thermoacidophilic archaea Acidianus copahuensis ALE1 strain, isolated from Copahue volcanic area in Neuquen Argentina.</title>
        <authorList>
            <person name="Urbieta M.S."/>
            <person name="Rascovan N."/>
            <person name="Castro C."/>
            <person name="Revale S."/>
            <person name="Giaveno M.A."/>
            <person name="Vazquez M.P."/>
            <person name="Donati E.R."/>
        </authorList>
    </citation>
    <scope>NUCLEOTIDE SEQUENCE [LARGE SCALE GENOMIC DNA]</scope>
    <source>
        <strain evidence="2 3">ALE1</strain>
    </source>
</reference>
<evidence type="ECO:0000256" key="1">
    <source>
        <dbReference type="SAM" id="Phobius"/>
    </source>
</evidence>